<dbReference type="RefSeq" id="WP_163910825.1">
    <property type="nucleotide sequence ID" value="NZ_JAAGWD010000001.1"/>
</dbReference>
<dbReference type="AlphaFoldDB" id="A0A6B3LQ55"/>
<gene>
    <name evidence="1" type="ORF">GXP69_00350</name>
</gene>
<comment type="caution">
    <text evidence="1">The sequence shown here is derived from an EMBL/GenBank/DDBJ whole genome shotgun (WGS) entry which is preliminary data.</text>
</comment>
<dbReference type="PROSITE" id="PS51257">
    <property type="entry name" value="PROKAR_LIPOPROTEIN"/>
    <property type="match status" value="1"/>
</dbReference>
<dbReference type="EMBL" id="JAAGWD010000001">
    <property type="protein sequence ID" value="NEM96128.1"/>
    <property type="molecule type" value="Genomic_DNA"/>
</dbReference>
<evidence type="ECO:0000313" key="2">
    <source>
        <dbReference type="Proteomes" id="UP000474777"/>
    </source>
</evidence>
<dbReference type="Proteomes" id="UP000474777">
    <property type="component" value="Unassembled WGS sequence"/>
</dbReference>
<name>A0A6B3LQ55_9BACT</name>
<proteinExistence type="predicted"/>
<evidence type="ECO:0000313" key="1">
    <source>
        <dbReference type="EMBL" id="NEM96128.1"/>
    </source>
</evidence>
<sequence length="179" mass="20536">MKKFFAAALLLVIVVVAACDTLDERFVFYINKNKELRLTPKLPTGKMLELDTITIITHADTTFERNRTRAAFVQEITLDKFNLSLTDSTKQDFDFLESADVYMSADGLDEVRVAFIENNPANDSTLNYSVNLNRTNTRLDEYLKKEAYTIHTRLVLREKVDTVLNVVTTIRFKVIADPF</sequence>
<keyword evidence="2" id="KW-1185">Reference proteome</keyword>
<reference evidence="1 2" key="1">
    <citation type="submission" date="2020-02" db="EMBL/GenBank/DDBJ databases">
        <authorList>
            <person name="Kim M.K."/>
        </authorList>
    </citation>
    <scope>NUCLEOTIDE SEQUENCE [LARGE SCALE GENOMIC DNA]</scope>
    <source>
        <strain evidence="1 2">BT327</strain>
    </source>
</reference>
<accession>A0A6B3LQ55</accession>
<organism evidence="1 2">
    <name type="scientific">Pontibacter burrus</name>
    <dbReference type="NCBI Taxonomy" id="2704466"/>
    <lineage>
        <taxon>Bacteria</taxon>
        <taxon>Pseudomonadati</taxon>
        <taxon>Bacteroidota</taxon>
        <taxon>Cytophagia</taxon>
        <taxon>Cytophagales</taxon>
        <taxon>Hymenobacteraceae</taxon>
        <taxon>Pontibacter</taxon>
    </lineage>
</organism>
<protein>
    <submittedName>
        <fullName evidence="1">Uncharacterized protein</fullName>
    </submittedName>
</protein>